<organism evidence="2 3">
    <name type="scientific">Gloeophyllum trabeum (strain ATCC 11539 / FP-39264 / Madison 617)</name>
    <name type="common">Brown rot fungus</name>
    <dbReference type="NCBI Taxonomy" id="670483"/>
    <lineage>
        <taxon>Eukaryota</taxon>
        <taxon>Fungi</taxon>
        <taxon>Dikarya</taxon>
        <taxon>Basidiomycota</taxon>
        <taxon>Agaricomycotina</taxon>
        <taxon>Agaricomycetes</taxon>
        <taxon>Gloeophyllales</taxon>
        <taxon>Gloeophyllaceae</taxon>
        <taxon>Gloeophyllum</taxon>
    </lineage>
</organism>
<feature type="non-terminal residue" evidence="2">
    <location>
        <position position="1"/>
    </location>
</feature>
<proteinExistence type="predicted"/>
<dbReference type="Proteomes" id="UP000030669">
    <property type="component" value="Unassembled WGS sequence"/>
</dbReference>
<accession>S7S021</accession>
<evidence type="ECO:0000313" key="2">
    <source>
        <dbReference type="EMBL" id="EPQ59034.1"/>
    </source>
</evidence>
<dbReference type="OMA" id="IEDDEAW"/>
<gene>
    <name evidence="2" type="ORF">GLOTRDRAFT_34862</name>
</gene>
<dbReference type="RefSeq" id="XP_007861793.1">
    <property type="nucleotide sequence ID" value="XM_007863602.1"/>
</dbReference>
<protein>
    <submittedName>
        <fullName evidence="2">Uncharacterized protein</fullName>
    </submittedName>
</protein>
<reference evidence="2 3" key="1">
    <citation type="journal article" date="2012" name="Science">
        <title>The Paleozoic origin of enzymatic lignin decomposition reconstructed from 31 fungal genomes.</title>
        <authorList>
            <person name="Floudas D."/>
            <person name="Binder M."/>
            <person name="Riley R."/>
            <person name="Barry K."/>
            <person name="Blanchette R.A."/>
            <person name="Henrissat B."/>
            <person name="Martinez A.T."/>
            <person name="Otillar R."/>
            <person name="Spatafora J.W."/>
            <person name="Yadav J.S."/>
            <person name="Aerts A."/>
            <person name="Benoit I."/>
            <person name="Boyd A."/>
            <person name="Carlson A."/>
            <person name="Copeland A."/>
            <person name="Coutinho P.M."/>
            <person name="de Vries R.P."/>
            <person name="Ferreira P."/>
            <person name="Findley K."/>
            <person name="Foster B."/>
            <person name="Gaskell J."/>
            <person name="Glotzer D."/>
            <person name="Gorecki P."/>
            <person name="Heitman J."/>
            <person name="Hesse C."/>
            <person name="Hori C."/>
            <person name="Igarashi K."/>
            <person name="Jurgens J.A."/>
            <person name="Kallen N."/>
            <person name="Kersten P."/>
            <person name="Kohler A."/>
            <person name="Kuees U."/>
            <person name="Kumar T.K.A."/>
            <person name="Kuo A."/>
            <person name="LaButti K."/>
            <person name="Larrondo L.F."/>
            <person name="Lindquist E."/>
            <person name="Ling A."/>
            <person name="Lombard V."/>
            <person name="Lucas S."/>
            <person name="Lundell T."/>
            <person name="Martin R."/>
            <person name="McLaughlin D.J."/>
            <person name="Morgenstern I."/>
            <person name="Morin E."/>
            <person name="Murat C."/>
            <person name="Nagy L.G."/>
            <person name="Nolan M."/>
            <person name="Ohm R.A."/>
            <person name="Patyshakuliyeva A."/>
            <person name="Rokas A."/>
            <person name="Ruiz-Duenas F.J."/>
            <person name="Sabat G."/>
            <person name="Salamov A."/>
            <person name="Samejima M."/>
            <person name="Schmutz J."/>
            <person name="Slot J.C."/>
            <person name="St John F."/>
            <person name="Stenlid J."/>
            <person name="Sun H."/>
            <person name="Sun S."/>
            <person name="Syed K."/>
            <person name="Tsang A."/>
            <person name="Wiebenga A."/>
            <person name="Young D."/>
            <person name="Pisabarro A."/>
            <person name="Eastwood D.C."/>
            <person name="Martin F."/>
            <person name="Cullen D."/>
            <person name="Grigoriev I.V."/>
            <person name="Hibbett D.S."/>
        </authorList>
    </citation>
    <scope>NUCLEOTIDE SEQUENCE [LARGE SCALE GENOMIC DNA]</scope>
    <source>
        <strain evidence="2 3">ATCC 11539</strain>
    </source>
</reference>
<dbReference type="EMBL" id="KB469297">
    <property type="protein sequence ID" value="EPQ59034.1"/>
    <property type="molecule type" value="Genomic_DNA"/>
</dbReference>
<dbReference type="AlphaFoldDB" id="S7S021"/>
<evidence type="ECO:0000313" key="3">
    <source>
        <dbReference type="Proteomes" id="UP000030669"/>
    </source>
</evidence>
<sequence length="89" mass="9855">LPEVASTNDFELSRALKEKGRLTGKYEPLNENAAIKGLLMNWDTLAVQYKDPETGNLLPIEIRVPSQYDDEEEPSASATQKGKRKAPPA</sequence>
<dbReference type="HOGENOM" id="CLU_118669_0_0_1"/>
<dbReference type="GeneID" id="19305589"/>
<dbReference type="OrthoDB" id="3173670at2759"/>
<dbReference type="KEGG" id="gtr:GLOTRDRAFT_34862"/>
<feature type="region of interest" description="Disordered" evidence="1">
    <location>
        <begin position="66"/>
        <end position="89"/>
    </location>
</feature>
<keyword evidence="3" id="KW-1185">Reference proteome</keyword>
<name>S7S021_GLOTA</name>
<evidence type="ECO:0000256" key="1">
    <source>
        <dbReference type="SAM" id="MobiDB-lite"/>
    </source>
</evidence>